<keyword evidence="2" id="KW-1185">Reference proteome</keyword>
<dbReference type="EMBL" id="JACEGQ020000003">
    <property type="protein sequence ID" value="KAH8514041.1"/>
    <property type="molecule type" value="Genomic_DNA"/>
</dbReference>
<accession>A0A8T2Z9S1</accession>
<name>A0A8T2Z9S1_POPDE</name>
<proteinExistence type="predicted"/>
<protein>
    <submittedName>
        <fullName evidence="1">Uncharacterized protein</fullName>
    </submittedName>
</protein>
<dbReference type="AlphaFoldDB" id="A0A8T2Z9S1"/>
<comment type="caution">
    <text evidence="1">The sequence shown here is derived from an EMBL/GenBank/DDBJ whole genome shotgun (WGS) entry which is preliminary data.</text>
</comment>
<dbReference type="Proteomes" id="UP000807159">
    <property type="component" value="Chromosome 3"/>
</dbReference>
<gene>
    <name evidence="1" type="ORF">H0E87_007047</name>
</gene>
<reference evidence="1" key="1">
    <citation type="journal article" date="2021" name="J. Hered.">
        <title>Genome Assembly of Salicaceae Populus deltoides (Eastern Cottonwood) I-69 Based on Nanopore Sequencing and Hi-C Technologies.</title>
        <authorList>
            <person name="Bai S."/>
            <person name="Wu H."/>
            <person name="Zhang J."/>
            <person name="Pan Z."/>
            <person name="Zhao W."/>
            <person name="Li Z."/>
            <person name="Tong C."/>
        </authorList>
    </citation>
    <scope>NUCLEOTIDE SEQUENCE</scope>
    <source>
        <tissue evidence="1">Leaf</tissue>
    </source>
</reference>
<evidence type="ECO:0000313" key="1">
    <source>
        <dbReference type="EMBL" id="KAH8514041.1"/>
    </source>
</evidence>
<evidence type="ECO:0000313" key="2">
    <source>
        <dbReference type="Proteomes" id="UP000807159"/>
    </source>
</evidence>
<sequence length="182" mass="20493">MARKGRSNVNLMSKAMGVVPSELDVYKIVKPWPASQKTRDVIRLSDAAVQELQEVFKNCDIHKGYKYITLLQIYGRMIVQCGGEMAAGRGHQIIQTGRKTFLMPASHQSHVSGSKVVHQRLTPSISSVLLYEHSKGTAKVLFPSRCQMGKAGEVAEKRFFLAALRKIRVFLRLLFLLNKHSR</sequence>
<organism evidence="1 2">
    <name type="scientific">Populus deltoides</name>
    <name type="common">Eastern poplar</name>
    <name type="synonym">Eastern cottonwood</name>
    <dbReference type="NCBI Taxonomy" id="3696"/>
    <lineage>
        <taxon>Eukaryota</taxon>
        <taxon>Viridiplantae</taxon>
        <taxon>Streptophyta</taxon>
        <taxon>Embryophyta</taxon>
        <taxon>Tracheophyta</taxon>
        <taxon>Spermatophyta</taxon>
        <taxon>Magnoliopsida</taxon>
        <taxon>eudicotyledons</taxon>
        <taxon>Gunneridae</taxon>
        <taxon>Pentapetalae</taxon>
        <taxon>rosids</taxon>
        <taxon>fabids</taxon>
        <taxon>Malpighiales</taxon>
        <taxon>Salicaceae</taxon>
        <taxon>Saliceae</taxon>
        <taxon>Populus</taxon>
    </lineage>
</organism>